<dbReference type="SUPFAM" id="SSF46785">
    <property type="entry name" value="Winged helix' DNA-binding domain"/>
    <property type="match status" value="1"/>
</dbReference>
<dbReference type="PROSITE" id="PS50931">
    <property type="entry name" value="HTH_LYSR"/>
    <property type="match status" value="1"/>
</dbReference>
<dbReference type="Proteomes" id="UP001223420">
    <property type="component" value="Unassembled WGS sequence"/>
</dbReference>
<comment type="caution">
    <text evidence="6">The sequence shown here is derived from an EMBL/GenBank/DDBJ whole genome shotgun (WGS) entry which is preliminary data.</text>
</comment>
<dbReference type="AlphaFoldDB" id="A0AAJ1TYY3"/>
<keyword evidence="3 6" id="KW-0238">DNA-binding</keyword>
<evidence type="ECO:0000259" key="5">
    <source>
        <dbReference type="PROSITE" id="PS50931"/>
    </source>
</evidence>
<evidence type="ECO:0000256" key="1">
    <source>
        <dbReference type="ARBA" id="ARBA00009437"/>
    </source>
</evidence>
<dbReference type="GO" id="GO:0003700">
    <property type="term" value="F:DNA-binding transcription factor activity"/>
    <property type="evidence" value="ECO:0007669"/>
    <property type="project" value="InterPro"/>
</dbReference>
<evidence type="ECO:0000313" key="6">
    <source>
        <dbReference type="EMBL" id="MDQ0547204.1"/>
    </source>
</evidence>
<accession>A0AAJ1TYY3</accession>
<dbReference type="InterPro" id="IPR005119">
    <property type="entry name" value="LysR_subst-bd"/>
</dbReference>
<dbReference type="Gene3D" id="1.10.10.10">
    <property type="entry name" value="Winged helix-like DNA-binding domain superfamily/Winged helix DNA-binding domain"/>
    <property type="match status" value="1"/>
</dbReference>
<proteinExistence type="inferred from homology"/>
<dbReference type="GO" id="GO:0005829">
    <property type="term" value="C:cytosol"/>
    <property type="evidence" value="ECO:0007669"/>
    <property type="project" value="TreeGrafter"/>
</dbReference>
<dbReference type="Pfam" id="PF00126">
    <property type="entry name" value="HTH_1"/>
    <property type="match status" value="1"/>
</dbReference>
<dbReference type="EMBL" id="JAUSWL010000022">
    <property type="protein sequence ID" value="MDQ0547204.1"/>
    <property type="molecule type" value="Genomic_DNA"/>
</dbReference>
<comment type="similarity">
    <text evidence="1">Belongs to the LysR transcriptional regulatory family.</text>
</comment>
<dbReference type="SUPFAM" id="SSF53850">
    <property type="entry name" value="Periplasmic binding protein-like II"/>
    <property type="match status" value="1"/>
</dbReference>
<dbReference type="GO" id="GO:0003677">
    <property type="term" value="F:DNA binding"/>
    <property type="evidence" value="ECO:0007669"/>
    <property type="project" value="UniProtKB-KW"/>
</dbReference>
<dbReference type="Gene3D" id="3.40.190.290">
    <property type="match status" value="1"/>
</dbReference>
<feature type="domain" description="HTH lysR-type" evidence="5">
    <location>
        <begin position="1"/>
        <end position="58"/>
    </location>
</feature>
<dbReference type="InterPro" id="IPR050950">
    <property type="entry name" value="HTH-type_LysR_regulators"/>
</dbReference>
<dbReference type="InterPro" id="IPR036388">
    <property type="entry name" value="WH-like_DNA-bd_sf"/>
</dbReference>
<keyword evidence="4" id="KW-0804">Transcription</keyword>
<sequence>MNDRALRYFLAVVRTGSVRGAAEALNVAASAVSRHISEMEAECGENLLERLPRGVVPTEAGRIVAQHAQRQADEAALLEDNLKRLRGVQQGTIRLTCGAGFLVDLLDNGLANFVTAYPGISFQVSLGTTDSVLSAVAQGDTDIGLAYNPPAHPDLRGVVSARQPLLAVLPKDHPLAGSSTPVGLRTFASEPVVLLPSDHGVRQLLGRVEADGGFRLVARLETASFEMHRRFVTAGLGVAFLPRFAVAAELQTDAVTVLPLLDPVLSEASAHLVVRSGRRLPEAMGRLLGWLTEHLVAFQPQR</sequence>
<protein>
    <submittedName>
        <fullName evidence="6">DNA-binding transcriptional LysR family regulator</fullName>
    </submittedName>
</protein>
<evidence type="ECO:0000256" key="2">
    <source>
        <dbReference type="ARBA" id="ARBA00023015"/>
    </source>
</evidence>
<dbReference type="Pfam" id="PF03466">
    <property type="entry name" value="LysR_substrate"/>
    <property type="match status" value="1"/>
</dbReference>
<dbReference type="RefSeq" id="WP_230368112.1">
    <property type="nucleotide sequence ID" value="NZ_JAJALK010000021.1"/>
</dbReference>
<gene>
    <name evidence="6" type="ORF">QO001_006160</name>
</gene>
<dbReference type="InterPro" id="IPR000847">
    <property type="entry name" value="LysR_HTH_N"/>
</dbReference>
<dbReference type="PANTHER" id="PTHR30419">
    <property type="entry name" value="HTH-TYPE TRANSCRIPTIONAL REGULATOR YBHD"/>
    <property type="match status" value="1"/>
</dbReference>
<organism evidence="6 7">
    <name type="scientific">Methylobacterium brachiatum</name>
    <dbReference type="NCBI Taxonomy" id="269660"/>
    <lineage>
        <taxon>Bacteria</taxon>
        <taxon>Pseudomonadati</taxon>
        <taxon>Pseudomonadota</taxon>
        <taxon>Alphaproteobacteria</taxon>
        <taxon>Hyphomicrobiales</taxon>
        <taxon>Methylobacteriaceae</taxon>
        <taxon>Methylobacterium</taxon>
    </lineage>
</organism>
<evidence type="ECO:0000256" key="3">
    <source>
        <dbReference type="ARBA" id="ARBA00023125"/>
    </source>
</evidence>
<dbReference type="InterPro" id="IPR036390">
    <property type="entry name" value="WH_DNA-bd_sf"/>
</dbReference>
<evidence type="ECO:0000313" key="7">
    <source>
        <dbReference type="Proteomes" id="UP001223420"/>
    </source>
</evidence>
<name>A0AAJ1TYY3_9HYPH</name>
<evidence type="ECO:0000256" key="4">
    <source>
        <dbReference type="ARBA" id="ARBA00023163"/>
    </source>
</evidence>
<dbReference type="PANTHER" id="PTHR30419:SF8">
    <property type="entry name" value="NITROGEN ASSIMILATION TRANSCRIPTIONAL ACTIVATOR-RELATED"/>
    <property type="match status" value="1"/>
</dbReference>
<dbReference type="FunFam" id="1.10.10.10:FF:000001">
    <property type="entry name" value="LysR family transcriptional regulator"/>
    <property type="match status" value="1"/>
</dbReference>
<reference evidence="6" key="1">
    <citation type="submission" date="2023-07" db="EMBL/GenBank/DDBJ databases">
        <title>Genomic Encyclopedia of Type Strains, Phase IV (KMG-IV): sequencing the most valuable type-strain genomes for metagenomic binning, comparative biology and taxonomic classification.</title>
        <authorList>
            <person name="Goeker M."/>
        </authorList>
    </citation>
    <scope>NUCLEOTIDE SEQUENCE</scope>
    <source>
        <strain evidence="6">DSM 19569</strain>
    </source>
</reference>
<keyword evidence="2" id="KW-0805">Transcription regulation</keyword>